<dbReference type="AlphaFoldDB" id="A0A7X1FY97"/>
<proteinExistence type="predicted"/>
<comment type="caution">
    <text evidence="1">The sequence shown here is derived from an EMBL/GenBank/DDBJ whole genome shotgun (WGS) entry which is preliminary data.</text>
</comment>
<accession>A0A7X1FY97</accession>
<protein>
    <submittedName>
        <fullName evidence="1">DUF736 domain-containing protein</fullName>
    </submittedName>
</protein>
<dbReference type="EMBL" id="JACLAX010000007">
    <property type="protein sequence ID" value="MBC2669229.1"/>
    <property type="molecule type" value="Genomic_DNA"/>
</dbReference>
<dbReference type="Proteomes" id="UP000551327">
    <property type="component" value="Unassembled WGS sequence"/>
</dbReference>
<reference evidence="1 2" key="1">
    <citation type="submission" date="2020-08" db="EMBL/GenBank/DDBJ databases">
        <title>The genome sequence of type strain Novosphingobium piscinae KCTC 42194.</title>
        <authorList>
            <person name="Liu Y."/>
        </authorList>
    </citation>
    <scope>NUCLEOTIDE SEQUENCE [LARGE SCALE GENOMIC DNA]</scope>
    <source>
        <strain evidence="1 2">KCTC 42194</strain>
    </source>
</reference>
<evidence type="ECO:0000313" key="2">
    <source>
        <dbReference type="Proteomes" id="UP000551327"/>
    </source>
</evidence>
<keyword evidence="2" id="KW-1185">Reference proteome</keyword>
<sequence length="110" mass="12025">MMRIGTFVSADGGFAGHLHTLTLDIDLVLVPADPSDSENAPDYRVIVGEDDEAREIGAAWKHVGEKAGAYVAIQIDDPVFVQPLRANLFQGDGNEHVLVWSRPSRREKAD</sequence>
<dbReference type="Pfam" id="PF05284">
    <property type="entry name" value="DUF736"/>
    <property type="match status" value="1"/>
</dbReference>
<evidence type="ECO:0000313" key="1">
    <source>
        <dbReference type="EMBL" id="MBC2669229.1"/>
    </source>
</evidence>
<organism evidence="1 2">
    <name type="scientific">Novosphingobium piscinae</name>
    <dbReference type="NCBI Taxonomy" id="1507448"/>
    <lineage>
        <taxon>Bacteria</taxon>
        <taxon>Pseudomonadati</taxon>
        <taxon>Pseudomonadota</taxon>
        <taxon>Alphaproteobacteria</taxon>
        <taxon>Sphingomonadales</taxon>
        <taxon>Sphingomonadaceae</taxon>
        <taxon>Novosphingobium</taxon>
    </lineage>
</organism>
<dbReference type="InterPro" id="IPR007948">
    <property type="entry name" value="DUF736"/>
</dbReference>
<dbReference type="RefSeq" id="WP_185679110.1">
    <property type="nucleotide sequence ID" value="NZ_JACLAX010000007.1"/>
</dbReference>
<gene>
    <name evidence="1" type="ORF">H7F53_08745</name>
</gene>
<name>A0A7X1FY97_9SPHN</name>